<dbReference type="PANTHER" id="PTHR22847:SF637">
    <property type="entry name" value="WD REPEAT DOMAIN 5B"/>
    <property type="match status" value="1"/>
</dbReference>
<dbReference type="PROSITE" id="PS50082">
    <property type="entry name" value="WD_REPEATS_2"/>
    <property type="match status" value="14"/>
</dbReference>
<dbReference type="CDD" id="cd00200">
    <property type="entry name" value="WD40"/>
    <property type="match status" value="2"/>
</dbReference>
<evidence type="ECO:0000256" key="4">
    <source>
        <dbReference type="SAM" id="MobiDB-lite"/>
    </source>
</evidence>
<dbReference type="PROSITE" id="PS00678">
    <property type="entry name" value="WD_REPEATS_1"/>
    <property type="match status" value="11"/>
</dbReference>
<evidence type="ECO:0000313" key="6">
    <source>
        <dbReference type="EMBL" id="KAJ7307670.1"/>
    </source>
</evidence>
<dbReference type="CDD" id="cd21037">
    <property type="entry name" value="MLKL_NTD"/>
    <property type="match status" value="1"/>
</dbReference>
<dbReference type="Pfam" id="PF24883">
    <property type="entry name" value="NPHP3_N"/>
    <property type="match status" value="1"/>
</dbReference>
<dbReference type="InterPro" id="IPR059179">
    <property type="entry name" value="MLKL-like_MCAfunc"/>
</dbReference>
<sequence length="1510" mass="165785">MPPSPSPPSSTPREKKRSVRHWVKERFTSLNSRSITQLAGSSTPAPDLSSSDDGIVTGQHRPRASPNDMRTEGTNSVAIPSPSSSRGLGEESSSPQAAVPVDATPPQDKPGSAHSQSQATLKSNAKTAWHGFKAAAKTAEALVDGTPFKIPIAAVNKLVETIDAVIDNQEQIAELLLPIGERLAIVSRQLSQKSPDNVDLSCQRLTKALNQAVEELQGMSQQGLFKRILEQREQLNQIQYIVRRVDEATKNFELELNLASFRQTSAVKDDTEVIRLSGLHPSLDVRYSALERECCVKGTREGVIGNILSWCNDTSPDAPAVYWLSGMAGTGKSTIAATICERLAEDGSASRLGASFFCSRQVEGGRKRRNILPTVAHELALQLPLFSRALLGSKVDASPPPLKNHLQTLLVRPWDASIRDRDGLPPLVVVLDALDEIENDDGSYFLEELLDSIEKHPDHFHGLKFFVTSRRDPRIVKVAETLPADVVFNLQELPSASAEHDIDVYLRTALPTFAHDQLCTLSKQASGLFIYAATAVRFIIPPMQRVPSPQAQEARLKILLKAWPDQSRRGADGLAVDRLYEGVLSDYLSPAMAPVDKKTNVDILHTLLCAEEPMLVFDIPMLSNEPKFDVENVIQSLHSVLYIFGGRVYSYHKSFFDFMVDPSRFLNQELAELCCPRPDVHFRLTGRCFHLMDSLRFNICDLPSSFLDDSEVEDLPTRVDKEIPTPLRYACRHWAAHMSKIPVDAGEIREKITVAVETWLDERSLFWMEAMNLLTVMRECYPALMSAHKWLGANIKPKMLQDLVAAERLTVVFGSNAIAAATPHLYLSALAVSPRISGLINSWVNRFPRIPVVVARLSRAEPISVFYDPSRIEAVGGFSPDGLRVISGSHDKTVRIWEVGTGQQVHHLNGHSSRVTAVCFSPDGMRAISGSHDTVCIWEVATEQQLQQLNGHSDWVMSVGFSSDGLRAISGSADKTVRIWEVATGQQLQQLDGHSDKLTSVSFSSDGLRAISGSADKTVRIWEVATGQQLQVLNGHSSGVTSVRFSPDGLRAISGSHDETVSIWEVATGQQMQQLNGHSSRVIAVDFSHDGLHAISASDDTTVCIWEMATGQQLKQFPGHSNWVSSVSFSPDGLRAVSSSHTQTMHIWEMATRQQPQLNGHSDRVTSVGSSPDGLRVMSGSHDKTVRIWAVETGQQLQQLNGHSDWVMSVGFSSDGLRAISGSADKTVRIWDVAMGQQLQQLDGHLNEVASVGFSSDGLRAISGSHDKTVRIWDVATGQQLQRLNGHSARVSSAAFSPDGLHAISSSYDKTVRIWEVATGQQLQRIDGHSDGVNAVGFSSDGLRAISGSHDKTVRIWEVATKQQLQQLNGHSDRVTSVGFSPDGLRAISGSHDTTVRIWEVATGQQLRQLDGHSAWVSSVAFSTSGLRVISGSHDNTLRIWEVEKEYRLQCLDSWITFAGQRCLWLPSAMRAVLNTPSCRLISSMGSVSVDLDNAYLGTDWKYCYQGNFP</sequence>
<protein>
    <submittedName>
        <fullName evidence="6">WD40 repeat-like protein</fullName>
    </submittedName>
</protein>
<accession>A0AAD7EAT7</accession>
<feature type="region of interest" description="Disordered" evidence="4">
    <location>
        <begin position="1"/>
        <end position="124"/>
    </location>
</feature>
<feature type="repeat" description="WD" evidence="3">
    <location>
        <begin position="1368"/>
        <end position="1409"/>
    </location>
</feature>
<gene>
    <name evidence="6" type="ORF">DFH08DRAFT_1088626</name>
</gene>
<dbReference type="InterPro" id="IPR015943">
    <property type="entry name" value="WD40/YVTN_repeat-like_dom_sf"/>
</dbReference>
<evidence type="ECO:0000313" key="7">
    <source>
        <dbReference type="Proteomes" id="UP001218218"/>
    </source>
</evidence>
<evidence type="ECO:0000256" key="3">
    <source>
        <dbReference type="PROSITE-ProRule" id="PRU00221"/>
    </source>
</evidence>
<feature type="compositionally biased region" description="Polar residues" evidence="4">
    <location>
        <begin position="1156"/>
        <end position="1170"/>
    </location>
</feature>
<feature type="repeat" description="WD" evidence="3">
    <location>
        <begin position="1326"/>
        <end position="1367"/>
    </location>
</feature>
<dbReference type="InterPro" id="IPR020472">
    <property type="entry name" value="WD40_PAC1"/>
</dbReference>
<feature type="repeat" description="WD" evidence="3">
    <location>
        <begin position="878"/>
        <end position="907"/>
    </location>
</feature>
<comment type="caution">
    <text evidence="6">The sequence shown here is derived from an EMBL/GenBank/DDBJ whole genome shotgun (WGS) entry which is preliminary data.</text>
</comment>
<keyword evidence="1 3" id="KW-0853">WD repeat</keyword>
<feature type="repeat" description="WD" evidence="3">
    <location>
        <begin position="991"/>
        <end position="1032"/>
    </location>
</feature>
<evidence type="ECO:0000256" key="1">
    <source>
        <dbReference type="ARBA" id="ARBA00022574"/>
    </source>
</evidence>
<dbReference type="InterPro" id="IPR036322">
    <property type="entry name" value="WD40_repeat_dom_sf"/>
</dbReference>
<feature type="repeat" description="WD" evidence="3">
    <location>
        <begin position="1075"/>
        <end position="1116"/>
    </location>
</feature>
<dbReference type="InterPro" id="IPR001680">
    <property type="entry name" value="WD40_rpt"/>
</dbReference>
<dbReference type="PANTHER" id="PTHR22847">
    <property type="entry name" value="WD40 REPEAT PROTEIN"/>
    <property type="match status" value="1"/>
</dbReference>
<dbReference type="Pfam" id="PF00400">
    <property type="entry name" value="WD40"/>
    <property type="match status" value="14"/>
</dbReference>
<feature type="compositionally biased region" description="Pro residues" evidence="4">
    <location>
        <begin position="1"/>
        <end position="10"/>
    </location>
</feature>
<dbReference type="PRINTS" id="PR00320">
    <property type="entry name" value="GPROTEINBRPT"/>
</dbReference>
<dbReference type="InterPro" id="IPR027417">
    <property type="entry name" value="P-loop_NTPase"/>
</dbReference>
<dbReference type="Proteomes" id="UP001218218">
    <property type="component" value="Unassembled WGS sequence"/>
</dbReference>
<keyword evidence="7" id="KW-1185">Reference proteome</keyword>
<dbReference type="GO" id="GO:0005634">
    <property type="term" value="C:nucleus"/>
    <property type="evidence" value="ECO:0007669"/>
    <property type="project" value="TreeGrafter"/>
</dbReference>
<organism evidence="6 7">
    <name type="scientific">Mycena albidolilacea</name>
    <dbReference type="NCBI Taxonomy" id="1033008"/>
    <lineage>
        <taxon>Eukaryota</taxon>
        <taxon>Fungi</taxon>
        <taxon>Dikarya</taxon>
        <taxon>Basidiomycota</taxon>
        <taxon>Agaricomycotina</taxon>
        <taxon>Agaricomycetes</taxon>
        <taxon>Agaricomycetidae</taxon>
        <taxon>Agaricales</taxon>
        <taxon>Marasmiineae</taxon>
        <taxon>Mycenaceae</taxon>
        <taxon>Mycena</taxon>
    </lineage>
</organism>
<name>A0AAD7EAT7_9AGAR</name>
<feature type="repeat" description="WD" evidence="3">
    <location>
        <begin position="1410"/>
        <end position="1451"/>
    </location>
</feature>
<dbReference type="SMART" id="SM00320">
    <property type="entry name" value="WD40"/>
    <property type="match status" value="14"/>
</dbReference>
<feature type="repeat" description="WD" evidence="3">
    <location>
        <begin position="1242"/>
        <end position="1283"/>
    </location>
</feature>
<dbReference type="Gene3D" id="2.130.10.10">
    <property type="entry name" value="YVTN repeat-like/Quinoprotein amine dehydrogenase"/>
    <property type="match status" value="6"/>
</dbReference>
<dbReference type="InterPro" id="IPR056884">
    <property type="entry name" value="NPHP3-like_N"/>
</dbReference>
<dbReference type="Gene3D" id="3.40.50.300">
    <property type="entry name" value="P-loop containing nucleotide triphosphate hydrolases"/>
    <property type="match status" value="1"/>
</dbReference>
<feature type="repeat" description="WD" evidence="3">
    <location>
        <begin position="1117"/>
        <end position="1158"/>
    </location>
</feature>
<dbReference type="SUPFAM" id="SSF50978">
    <property type="entry name" value="WD40 repeat-like"/>
    <property type="match status" value="2"/>
</dbReference>
<dbReference type="PROSITE" id="PS50294">
    <property type="entry name" value="WD_REPEATS_REGION"/>
    <property type="match status" value="12"/>
</dbReference>
<dbReference type="InterPro" id="IPR007111">
    <property type="entry name" value="NACHT_NTPase"/>
</dbReference>
<keyword evidence="2" id="KW-0677">Repeat</keyword>
<feature type="compositionally biased region" description="Low complexity" evidence="4">
    <location>
        <begin position="80"/>
        <end position="95"/>
    </location>
</feature>
<reference evidence="6" key="1">
    <citation type="submission" date="2023-03" db="EMBL/GenBank/DDBJ databases">
        <title>Massive genome expansion in bonnet fungi (Mycena s.s.) driven by repeated elements and novel gene families across ecological guilds.</title>
        <authorList>
            <consortium name="Lawrence Berkeley National Laboratory"/>
            <person name="Harder C.B."/>
            <person name="Miyauchi S."/>
            <person name="Viragh M."/>
            <person name="Kuo A."/>
            <person name="Thoen E."/>
            <person name="Andreopoulos B."/>
            <person name="Lu D."/>
            <person name="Skrede I."/>
            <person name="Drula E."/>
            <person name="Henrissat B."/>
            <person name="Morin E."/>
            <person name="Kohler A."/>
            <person name="Barry K."/>
            <person name="LaButti K."/>
            <person name="Morin E."/>
            <person name="Salamov A."/>
            <person name="Lipzen A."/>
            <person name="Mereny Z."/>
            <person name="Hegedus B."/>
            <person name="Baldrian P."/>
            <person name="Stursova M."/>
            <person name="Weitz H."/>
            <person name="Taylor A."/>
            <person name="Grigoriev I.V."/>
            <person name="Nagy L.G."/>
            <person name="Martin F."/>
            <person name="Kauserud H."/>
        </authorList>
    </citation>
    <scope>NUCLEOTIDE SEQUENCE</scope>
    <source>
        <strain evidence="6">CBHHK002</strain>
    </source>
</reference>
<evidence type="ECO:0000259" key="5">
    <source>
        <dbReference type="PROSITE" id="PS50837"/>
    </source>
</evidence>
<dbReference type="PROSITE" id="PS50837">
    <property type="entry name" value="NACHT"/>
    <property type="match status" value="1"/>
</dbReference>
<feature type="repeat" description="WD" evidence="3">
    <location>
        <begin position="1033"/>
        <end position="1074"/>
    </location>
</feature>
<feature type="repeat" description="WD" evidence="3">
    <location>
        <begin position="1158"/>
        <end position="1199"/>
    </location>
</feature>
<proteinExistence type="predicted"/>
<feature type="region of interest" description="Disordered" evidence="4">
    <location>
        <begin position="1156"/>
        <end position="1175"/>
    </location>
</feature>
<dbReference type="SUPFAM" id="SSF52540">
    <property type="entry name" value="P-loop containing nucleoside triphosphate hydrolases"/>
    <property type="match status" value="1"/>
</dbReference>
<feature type="repeat" description="WD" evidence="3">
    <location>
        <begin position="908"/>
        <end position="948"/>
    </location>
</feature>
<feature type="domain" description="NACHT" evidence="5">
    <location>
        <begin position="320"/>
        <end position="470"/>
    </location>
</feature>
<evidence type="ECO:0000256" key="2">
    <source>
        <dbReference type="ARBA" id="ARBA00022737"/>
    </source>
</evidence>
<feature type="compositionally biased region" description="Polar residues" evidence="4">
    <location>
        <begin position="28"/>
        <end position="52"/>
    </location>
</feature>
<dbReference type="GO" id="GO:1990234">
    <property type="term" value="C:transferase complex"/>
    <property type="evidence" value="ECO:0007669"/>
    <property type="project" value="UniProtKB-ARBA"/>
</dbReference>
<dbReference type="EMBL" id="JARIHO010000088">
    <property type="protein sequence ID" value="KAJ7307670.1"/>
    <property type="molecule type" value="Genomic_DNA"/>
</dbReference>
<feature type="repeat" description="WD" evidence="3">
    <location>
        <begin position="1284"/>
        <end position="1325"/>
    </location>
</feature>
<feature type="repeat" description="WD" evidence="3">
    <location>
        <begin position="949"/>
        <end position="990"/>
    </location>
</feature>
<dbReference type="InterPro" id="IPR019775">
    <property type="entry name" value="WD40_repeat_CS"/>
</dbReference>
<feature type="compositionally biased region" description="Polar residues" evidence="4">
    <location>
        <begin position="113"/>
        <end position="124"/>
    </location>
</feature>
<feature type="repeat" description="WD" evidence="3">
    <location>
        <begin position="1200"/>
        <end position="1241"/>
    </location>
</feature>